<dbReference type="RefSeq" id="WP_156972084.1">
    <property type="nucleotide sequence ID" value="NZ_CDRZ01000057.1"/>
</dbReference>
<accession>A0A0B7MIU8</accession>
<evidence type="ECO:0000313" key="1">
    <source>
        <dbReference type="EMBL" id="CEO88138.1"/>
    </source>
</evidence>
<name>A0A0B7MIU8_9FIRM</name>
<keyword evidence="2" id="KW-1185">Reference proteome</keyword>
<proteinExistence type="predicted"/>
<reference evidence="2" key="1">
    <citation type="submission" date="2015-01" db="EMBL/GenBank/DDBJ databases">
        <authorList>
            <person name="Manzoor Shahid"/>
            <person name="Zubair Saima"/>
        </authorList>
    </citation>
    <scope>NUCLEOTIDE SEQUENCE [LARGE SCALE GENOMIC DNA]</scope>
    <source>
        <strain evidence="2">Sp3</strain>
    </source>
</reference>
<dbReference type="Proteomes" id="UP000046155">
    <property type="component" value="Unassembled WGS sequence"/>
</dbReference>
<gene>
    <name evidence="1" type="ORF">SSCH_150017</name>
</gene>
<dbReference type="EMBL" id="CDRZ01000057">
    <property type="protein sequence ID" value="CEO88138.1"/>
    <property type="molecule type" value="Genomic_DNA"/>
</dbReference>
<evidence type="ECO:0000313" key="2">
    <source>
        <dbReference type="Proteomes" id="UP000046155"/>
    </source>
</evidence>
<organism evidence="1 2">
    <name type="scientific">Syntrophaceticus schinkii</name>
    <dbReference type="NCBI Taxonomy" id="499207"/>
    <lineage>
        <taxon>Bacteria</taxon>
        <taxon>Bacillati</taxon>
        <taxon>Bacillota</taxon>
        <taxon>Clostridia</taxon>
        <taxon>Thermoanaerobacterales</taxon>
        <taxon>Thermoanaerobacterales Family III. Incertae Sedis</taxon>
        <taxon>Syntrophaceticus</taxon>
    </lineage>
</organism>
<sequence>MEQEEIARKLVEISEEIDMVKQRIIWILSRQKDSSKVGNESEGQRANNYERGFFSLD</sequence>
<dbReference type="AlphaFoldDB" id="A0A0B7MIU8"/>
<protein>
    <submittedName>
        <fullName evidence="1">Uncharacterized protein</fullName>
    </submittedName>
</protein>